<proteinExistence type="predicted"/>
<keyword evidence="1" id="KW-0808">Transferase</keyword>
<comment type="caution">
    <text evidence="1">The sequence shown here is derived from an EMBL/GenBank/DDBJ whole genome shotgun (WGS) entry which is preliminary data.</text>
</comment>
<sequence>MAKRLTLYSMDEVSGSRTADFSSNDYLSLTKEAPLKSLFLEKLALEPNVLGATGSRLLDGNTPAHLALELRLRAFYRAPAALIFNTGFDANLAIYGSLPQSGDVVVFDELVHASIRDGIASAYTRPKAYPFEHNSTKALEATLRQVLKDHPHIKEGKGTVFVALESLYSMDGDFAPLQEIVRVVNEIVPQAARHIVIDEAHTTGIIGEGGRGFVCALGLEKQIHTRLHTFSKALAFGGAVVLTSELNQHYMTNFARPLLFATALPISSIVGIDVVHSWIECDRGREISTQLAQRTHDNAAYFLNRLVLALHGIPSSVLCAMLHEHVVRVPGGALLISPVFPIKTPHALGLAEHLKARGYYARAMIAPVVARGEERVRVCVRAGVTKGEMDEFVDELARFARAQMRRGEGEGTEHGEVKRVRAQL</sequence>
<evidence type="ECO:0000313" key="2">
    <source>
        <dbReference type="Proteomes" id="UP000814033"/>
    </source>
</evidence>
<protein>
    <submittedName>
        <fullName evidence="1">PLP-dependent transferase</fullName>
    </submittedName>
</protein>
<dbReference type="Proteomes" id="UP000814033">
    <property type="component" value="Unassembled WGS sequence"/>
</dbReference>
<keyword evidence="2" id="KW-1185">Reference proteome</keyword>
<gene>
    <name evidence="1" type="ORF">FA95DRAFT_1571485</name>
</gene>
<reference evidence="1" key="1">
    <citation type="submission" date="2021-02" db="EMBL/GenBank/DDBJ databases">
        <authorList>
            <consortium name="DOE Joint Genome Institute"/>
            <person name="Ahrendt S."/>
            <person name="Looney B.P."/>
            <person name="Miyauchi S."/>
            <person name="Morin E."/>
            <person name="Drula E."/>
            <person name="Courty P.E."/>
            <person name="Chicoki N."/>
            <person name="Fauchery L."/>
            <person name="Kohler A."/>
            <person name="Kuo A."/>
            <person name="Labutti K."/>
            <person name="Pangilinan J."/>
            <person name="Lipzen A."/>
            <person name="Riley R."/>
            <person name="Andreopoulos W."/>
            <person name="He G."/>
            <person name="Johnson J."/>
            <person name="Barry K.W."/>
            <person name="Grigoriev I.V."/>
            <person name="Nagy L."/>
            <person name="Hibbett D."/>
            <person name="Henrissat B."/>
            <person name="Matheny P.B."/>
            <person name="Labbe J."/>
            <person name="Martin F."/>
        </authorList>
    </citation>
    <scope>NUCLEOTIDE SEQUENCE</scope>
    <source>
        <strain evidence="1">FP105234-sp</strain>
    </source>
</reference>
<organism evidence="1 2">
    <name type="scientific">Auriscalpium vulgare</name>
    <dbReference type="NCBI Taxonomy" id="40419"/>
    <lineage>
        <taxon>Eukaryota</taxon>
        <taxon>Fungi</taxon>
        <taxon>Dikarya</taxon>
        <taxon>Basidiomycota</taxon>
        <taxon>Agaricomycotina</taxon>
        <taxon>Agaricomycetes</taxon>
        <taxon>Russulales</taxon>
        <taxon>Auriscalpiaceae</taxon>
        <taxon>Auriscalpium</taxon>
    </lineage>
</organism>
<reference evidence="1" key="2">
    <citation type="journal article" date="2022" name="New Phytol.">
        <title>Evolutionary transition to the ectomycorrhizal habit in the genomes of a hyperdiverse lineage of mushroom-forming fungi.</title>
        <authorList>
            <person name="Looney B."/>
            <person name="Miyauchi S."/>
            <person name="Morin E."/>
            <person name="Drula E."/>
            <person name="Courty P.E."/>
            <person name="Kohler A."/>
            <person name="Kuo A."/>
            <person name="LaButti K."/>
            <person name="Pangilinan J."/>
            <person name="Lipzen A."/>
            <person name="Riley R."/>
            <person name="Andreopoulos W."/>
            <person name="He G."/>
            <person name="Johnson J."/>
            <person name="Nolan M."/>
            <person name="Tritt A."/>
            <person name="Barry K.W."/>
            <person name="Grigoriev I.V."/>
            <person name="Nagy L.G."/>
            <person name="Hibbett D."/>
            <person name="Henrissat B."/>
            <person name="Matheny P.B."/>
            <person name="Labbe J."/>
            <person name="Martin F.M."/>
        </authorList>
    </citation>
    <scope>NUCLEOTIDE SEQUENCE</scope>
    <source>
        <strain evidence="1">FP105234-sp</strain>
    </source>
</reference>
<accession>A0ACB8RXP4</accession>
<name>A0ACB8RXP4_9AGAM</name>
<evidence type="ECO:0000313" key="1">
    <source>
        <dbReference type="EMBL" id="KAI0049044.1"/>
    </source>
</evidence>
<dbReference type="EMBL" id="MU275878">
    <property type="protein sequence ID" value="KAI0049044.1"/>
    <property type="molecule type" value="Genomic_DNA"/>
</dbReference>